<evidence type="ECO:0000313" key="5">
    <source>
        <dbReference type="Proteomes" id="UP001519309"/>
    </source>
</evidence>
<evidence type="ECO:0000256" key="1">
    <source>
        <dbReference type="SAM" id="Phobius"/>
    </source>
</evidence>
<reference evidence="2 4" key="1">
    <citation type="submission" date="2016-06" db="EMBL/GenBank/DDBJ databases">
        <title>Complete genome sequence of Streptomyces griseochromogenes ATCC 14511, the Blasticidin S producer.</title>
        <authorList>
            <person name="Wu L."/>
        </authorList>
    </citation>
    <scope>NUCLEOTIDE SEQUENCE [LARGE SCALE GENOMIC DNA]</scope>
    <source>
        <strain evidence="2 4">ATCC 14511</strain>
    </source>
</reference>
<evidence type="ECO:0000313" key="2">
    <source>
        <dbReference type="EMBL" id="ANP51083.1"/>
    </source>
</evidence>
<keyword evidence="5" id="KW-1185">Reference proteome</keyword>
<feature type="transmembrane region" description="Helical" evidence="1">
    <location>
        <begin position="6"/>
        <end position="28"/>
    </location>
</feature>
<dbReference type="KEGG" id="sgs:AVL59_16930"/>
<proteinExistence type="predicted"/>
<keyword evidence="1" id="KW-1133">Transmembrane helix</keyword>
<evidence type="ECO:0000313" key="3">
    <source>
        <dbReference type="EMBL" id="MBP2056644.1"/>
    </source>
</evidence>
<dbReference type="AlphaFoldDB" id="A0A1B1AWZ1"/>
<accession>A0A1B1AWZ1</accession>
<keyword evidence="1" id="KW-0812">Transmembrane</keyword>
<keyword evidence="1" id="KW-0472">Membrane</keyword>
<evidence type="ECO:0000313" key="4">
    <source>
        <dbReference type="Proteomes" id="UP000092659"/>
    </source>
</evidence>
<gene>
    <name evidence="2" type="ORF">AVL59_16930</name>
    <name evidence="3" type="ORF">J2Z21_009663</name>
</gene>
<organism evidence="2 4">
    <name type="scientific">Streptomyces griseochromogenes</name>
    <dbReference type="NCBI Taxonomy" id="68214"/>
    <lineage>
        <taxon>Bacteria</taxon>
        <taxon>Bacillati</taxon>
        <taxon>Actinomycetota</taxon>
        <taxon>Actinomycetes</taxon>
        <taxon>Kitasatosporales</taxon>
        <taxon>Streptomycetaceae</taxon>
        <taxon>Streptomyces</taxon>
    </lineage>
</organism>
<dbReference type="OrthoDB" id="10007950at2"/>
<protein>
    <submittedName>
        <fullName evidence="2">Uncharacterized protein</fullName>
    </submittedName>
</protein>
<reference evidence="3 5" key="2">
    <citation type="submission" date="2021-03" db="EMBL/GenBank/DDBJ databases">
        <title>Genomic Encyclopedia of Type Strains, Phase IV (KMG-IV): sequencing the most valuable type-strain genomes for metagenomic binning, comparative biology and taxonomic classification.</title>
        <authorList>
            <person name="Goeker M."/>
        </authorList>
    </citation>
    <scope>NUCLEOTIDE SEQUENCE [LARGE SCALE GENOMIC DNA]</scope>
    <source>
        <strain evidence="3 5">DSM 40499</strain>
    </source>
</reference>
<name>A0A1B1AWZ1_9ACTN</name>
<dbReference type="Proteomes" id="UP001519309">
    <property type="component" value="Unassembled WGS sequence"/>
</dbReference>
<dbReference type="RefSeq" id="WP_067304946.1">
    <property type="nucleotide sequence ID" value="NZ_CP016279.1"/>
</dbReference>
<sequence>MSSAQAGLIGSIIGGVFVGVPALLGAWWSKKNQERQLEAQTAQIAAQTEHLKLQIRAQLLEQRREPRSQHYAEFVSAVDVLLDYLEDHWIAGLPEDPQVGDAVLATAKRS</sequence>
<dbReference type="EMBL" id="CP016279">
    <property type="protein sequence ID" value="ANP51083.1"/>
    <property type="molecule type" value="Genomic_DNA"/>
</dbReference>
<dbReference type="Proteomes" id="UP000092659">
    <property type="component" value="Chromosome"/>
</dbReference>
<dbReference type="EMBL" id="JAGGLP010000055">
    <property type="protein sequence ID" value="MBP2056644.1"/>
    <property type="molecule type" value="Genomic_DNA"/>
</dbReference>